<dbReference type="AlphaFoldDB" id="A0A2D3V0D3"/>
<feature type="domain" description="ATP-grasp" evidence="4">
    <location>
        <begin position="118"/>
        <end position="351"/>
    </location>
</feature>
<dbReference type="Gene3D" id="3.30.470.20">
    <property type="entry name" value="ATP-grasp fold, B domain"/>
    <property type="match status" value="1"/>
</dbReference>
<evidence type="ECO:0000256" key="1">
    <source>
        <dbReference type="ARBA" id="ARBA00010871"/>
    </source>
</evidence>
<evidence type="ECO:0000259" key="4">
    <source>
        <dbReference type="PROSITE" id="PS50975"/>
    </source>
</evidence>
<organism evidence="5 6">
    <name type="scientific">Ramularia collo-cygni</name>
    <dbReference type="NCBI Taxonomy" id="112498"/>
    <lineage>
        <taxon>Eukaryota</taxon>
        <taxon>Fungi</taxon>
        <taxon>Dikarya</taxon>
        <taxon>Ascomycota</taxon>
        <taxon>Pezizomycotina</taxon>
        <taxon>Dothideomycetes</taxon>
        <taxon>Dothideomycetidae</taxon>
        <taxon>Mycosphaerellales</taxon>
        <taxon>Mycosphaerellaceae</taxon>
        <taxon>Ramularia</taxon>
    </lineage>
</organism>
<sequence>MSLTIALTYDLKADYEITESMPVDELAEFDSEEVIAGLEQSMIELGHKPIRVGNLFQLVRALAAGEHKAWDLVWNAAEGYHGTAREAQVPGLLEAWQIPCIFSNAATLASIHDKALTKMILAHRGVATAPFLTIRWQDEVPTLGVEEWRRRFPRLEDDLQIFTTRIPAVFVKPTMEGSSKGIYTSNKAHSAEDLNAAIRTLRQRFPTQNLIIEPFLQGREFSVSILGSGGEARVLGAVEFQFKPGSTTDFLALELKDDDNAWLDIIKDTKDSSIDPLVETVKTLALEAWRAIGCYDAGRVDVRCQGIGDEARPFVLEINALAGMCQGVSALPLTATNAGMDYNTLVGEIIHSAMQRIPTRR</sequence>
<dbReference type="GO" id="GO:0008716">
    <property type="term" value="F:D-alanine-D-alanine ligase activity"/>
    <property type="evidence" value="ECO:0007669"/>
    <property type="project" value="InterPro"/>
</dbReference>
<gene>
    <name evidence="5" type="ORF">RCC_12270</name>
</gene>
<evidence type="ECO:0000313" key="6">
    <source>
        <dbReference type="Proteomes" id="UP000225277"/>
    </source>
</evidence>
<evidence type="ECO:0000256" key="3">
    <source>
        <dbReference type="PROSITE-ProRule" id="PRU00409"/>
    </source>
</evidence>
<dbReference type="Gene3D" id="3.30.1490.20">
    <property type="entry name" value="ATP-grasp fold, A domain"/>
    <property type="match status" value="1"/>
</dbReference>
<dbReference type="RefSeq" id="XP_023621856.1">
    <property type="nucleotide sequence ID" value="XM_023766088.1"/>
</dbReference>
<keyword evidence="2" id="KW-0436">Ligase</keyword>
<keyword evidence="3" id="KW-0067">ATP-binding</keyword>
<reference evidence="5 6" key="1">
    <citation type="submission" date="2016-03" db="EMBL/GenBank/DDBJ databases">
        <authorList>
            <person name="Ploux O."/>
        </authorList>
    </citation>
    <scope>NUCLEOTIDE SEQUENCE [LARGE SCALE GENOMIC DNA]</scope>
    <source>
        <strain evidence="5 6">URUG2</strain>
    </source>
</reference>
<keyword evidence="6" id="KW-1185">Reference proteome</keyword>
<dbReference type="SUPFAM" id="SSF56059">
    <property type="entry name" value="Glutathione synthetase ATP-binding domain-like"/>
    <property type="match status" value="1"/>
</dbReference>
<dbReference type="GO" id="GO:0046872">
    <property type="term" value="F:metal ion binding"/>
    <property type="evidence" value="ECO:0007669"/>
    <property type="project" value="InterPro"/>
</dbReference>
<evidence type="ECO:0000256" key="2">
    <source>
        <dbReference type="ARBA" id="ARBA00022598"/>
    </source>
</evidence>
<proteinExistence type="inferred from homology"/>
<accession>A0A2D3V0D3</accession>
<dbReference type="GeneID" id="35606823"/>
<name>A0A2D3V0D3_9PEZI</name>
<dbReference type="PANTHER" id="PTHR23132:SF23">
    <property type="entry name" value="D-ALANINE--D-ALANINE LIGASE B"/>
    <property type="match status" value="1"/>
</dbReference>
<comment type="similarity">
    <text evidence="1">Belongs to the D-alanine--D-alanine ligase family.</text>
</comment>
<dbReference type="OrthoDB" id="2013972at2759"/>
<dbReference type="InterPro" id="IPR011761">
    <property type="entry name" value="ATP-grasp"/>
</dbReference>
<dbReference type="EMBL" id="FJUY01000001">
    <property type="protein sequence ID" value="CZT14959.1"/>
    <property type="molecule type" value="Genomic_DNA"/>
</dbReference>
<dbReference type="Pfam" id="PF07478">
    <property type="entry name" value="Dala_Dala_lig_C"/>
    <property type="match status" value="1"/>
</dbReference>
<evidence type="ECO:0000313" key="5">
    <source>
        <dbReference type="EMBL" id="CZT14959.1"/>
    </source>
</evidence>
<dbReference type="STRING" id="112498.A0A2D3V0D3"/>
<keyword evidence="3" id="KW-0547">Nucleotide-binding</keyword>
<protein>
    <recommendedName>
        <fullName evidence="4">ATP-grasp domain-containing protein</fullName>
    </recommendedName>
</protein>
<dbReference type="GO" id="GO:0005524">
    <property type="term" value="F:ATP binding"/>
    <property type="evidence" value="ECO:0007669"/>
    <property type="project" value="UniProtKB-UniRule"/>
</dbReference>
<dbReference type="PANTHER" id="PTHR23132">
    <property type="entry name" value="D-ALANINE--D-ALANINE LIGASE"/>
    <property type="match status" value="1"/>
</dbReference>
<dbReference type="InterPro" id="IPR011095">
    <property type="entry name" value="Dala_Dala_lig_C"/>
</dbReference>
<dbReference type="InterPro" id="IPR013815">
    <property type="entry name" value="ATP_grasp_subdomain_1"/>
</dbReference>
<dbReference type="PROSITE" id="PS50975">
    <property type="entry name" value="ATP_GRASP"/>
    <property type="match status" value="1"/>
</dbReference>
<dbReference type="Proteomes" id="UP000225277">
    <property type="component" value="Unassembled WGS sequence"/>
</dbReference>